<dbReference type="EMBL" id="MN739305">
    <property type="protein sequence ID" value="QHS97818.1"/>
    <property type="molecule type" value="Genomic_DNA"/>
</dbReference>
<proteinExistence type="predicted"/>
<organism evidence="1">
    <name type="scientific">viral metagenome</name>
    <dbReference type="NCBI Taxonomy" id="1070528"/>
    <lineage>
        <taxon>unclassified sequences</taxon>
        <taxon>metagenomes</taxon>
        <taxon>organismal metagenomes</taxon>
    </lineage>
</organism>
<reference evidence="1" key="1">
    <citation type="journal article" date="2020" name="Nature">
        <title>Giant virus diversity and host interactions through global metagenomics.</title>
        <authorList>
            <person name="Schulz F."/>
            <person name="Roux S."/>
            <person name="Paez-Espino D."/>
            <person name="Jungbluth S."/>
            <person name="Walsh D.A."/>
            <person name="Denef V.J."/>
            <person name="McMahon K.D."/>
            <person name="Konstantinidis K.T."/>
            <person name="Eloe-Fadrosh E.A."/>
            <person name="Kyrpides N.C."/>
            <person name="Woyke T."/>
        </authorList>
    </citation>
    <scope>NUCLEOTIDE SEQUENCE</scope>
    <source>
        <strain evidence="1">GVMAG-M-3300020182-33</strain>
    </source>
</reference>
<evidence type="ECO:0000313" key="1">
    <source>
        <dbReference type="EMBL" id="QHS97818.1"/>
    </source>
</evidence>
<accession>A0A6C0C2D1</accession>
<sequence length="251" mass="28106">MHFTCSWTLRLEKAVRVLSISGNAKECEQQIRFHIAQFLVARSFCSWTPHILYIDVWNMFSAQSSLERDVSCCSHVFASSDVDNKLLSHASNTRGAHVRTFYHCDLQLQCSPEDLACGVCGRLIPPPVGKSKQIYCCSGGHIGISRHPGSDDVLNWEHARCLARRFLFGTPSGEGASRSAEVWNEIEVCLSEASACRASDDAESFKSLELQWRILLCADVLSFERDCLLLLSVSCWKCYVDGMRESENTAN</sequence>
<name>A0A6C0C2D1_9ZZZZ</name>
<protein>
    <submittedName>
        <fullName evidence="1">Uncharacterized protein</fullName>
    </submittedName>
</protein>
<dbReference type="AlphaFoldDB" id="A0A6C0C2D1"/>